<dbReference type="PANTHER" id="PTHR11923">
    <property type="entry name" value="SCAVENGER RECEPTOR CLASS B TYPE-1 SR-B1"/>
    <property type="match status" value="1"/>
</dbReference>
<dbReference type="GO" id="GO:0043652">
    <property type="term" value="P:engulfment of apoptotic cell"/>
    <property type="evidence" value="ECO:0007669"/>
    <property type="project" value="EnsemblMetazoa"/>
</dbReference>
<dbReference type="AlphaFoldDB" id="B4K301"/>
<evidence type="ECO:0000256" key="3">
    <source>
        <dbReference type="ARBA" id="ARBA00022475"/>
    </source>
</evidence>
<evidence type="ECO:0000256" key="8">
    <source>
        <dbReference type="SAM" id="Phobius"/>
    </source>
</evidence>
<dbReference type="GO" id="GO:0006915">
    <property type="term" value="P:apoptotic process"/>
    <property type="evidence" value="ECO:0007669"/>
    <property type="project" value="EnsemblMetazoa"/>
</dbReference>
<dbReference type="GO" id="GO:0005886">
    <property type="term" value="C:plasma membrane"/>
    <property type="evidence" value="ECO:0007669"/>
    <property type="project" value="UniProtKB-SubCell"/>
</dbReference>
<keyword evidence="4 8" id="KW-0812">Transmembrane</keyword>
<name>B4K301_DROGR</name>
<evidence type="ECO:0000313" key="9">
    <source>
        <dbReference type="EMBL" id="EDW04670.1"/>
    </source>
</evidence>
<keyword evidence="3" id="KW-1003">Cell membrane</keyword>
<accession>B4K301</accession>
<dbReference type="GO" id="GO:0005737">
    <property type="term" value="C:cytoplasm"/>
    <property type="evidence" value="ECO:0007669"/>
    <property type="project" value="TreeGrafter"/>
</dbReference>
<sequence length="279" mass="32156">MCCNCCSVRQQKIWVFGLGTFLVILGTVLLSAWPSLSRQLIRGMLPLAPNSFLYKSWVAAPVPVYSTFYLFNWTNPEDFNNTDVKPHYEQLGPYTFSDYKVKEDLFWQQPEVTFDARHFSPLTYHGPFYVSHPHFYMTDESYRENTTGLLPNAQEHSMHVVMEPTYGIPISLKGQVMLSAFVQRDEEIDHLKDIAYDHYAPMFMYQLYADLDDDHIRLLKLGLSVPRIGQFTGLGLLLIGLIVVIVGVIVTMKHKWHNEWKTEAVDDVKPLENKGVNSE</sequence>
<evidence type="ECO:0000313" key="10">
    <source>
        <dbReference type="Proteomes" id="UP000001070"/>
    </source>
</evidence>
<evidence type="ECO:0000256" key="2">
    <source>
        <dbReference type="ARBA" id="ARBA00010532"/>
    </source>
</evidence>
<gene>
    <name evidence="9" type="primary">Dgri\GH23397</name>
    <name evidence="9" type="ORF">Dgri_GH23397</name>
</gene>
<dbReference type="InParanoid" id="B4K301"/>
<keyword evidence="6 8" id="KW-0472">Membrane</keyword>
<dbReference type="GO" id="GO:0005044">
    <property type="term" value="F:scavenger receptor activity"/>
    <property type="evidence" value="ECO:0007669"/>
    <property type="project" value="TreeGrafter"/>
</dbReference>
<keyword evidence="5 8" id="KW-1133">Transmembrane helix</keyword>
<dbReference type="SMR" id="B4K301"/>
<comment type="subcellular location">
    <subcellularLocation>
        <location evidence="1">Cell membrane</location>
    </subcellularLocation>
</comment>
<dbReference type="InterPro" id="IPR002159">
    <property type="entry name" value="CD36_fam"/>
</dbReference>
<evidence type="ECO:0000256" key="4">
    <source>
        <dbReference type="ARBA" id="ARBA00022692"/>
    </source>
</evidence>
<evidence type="ECO:0000256" key="5">
    <source>
        <dbReference type="ARBA" id="ARBA00022989"/>
    </source>
</evidence>
<keyword evidence="10" id="KW-1185">Reference proteome</keyword>
<feature type="transmembrane region" description="Helical" evidence="8">
    <location>
        <begin position="13"/>
        <end position="32"/>
    </location>
</feature>
<organism evidence="10">
    <name type="scientific">Drosophila grimshawi</name>
    <name type="common">Hawaiian fruit fly</name>
    <name type="synonym">Idiomyia grimshawi</name>
    <dbReference type="NCBI Taxonomy" id="7222"/>
    <lineage>
        <taxon>Eukaryota</taxon>
        <taxon>Metazoa</taxon>
        <taxon>Ecdysozoa</taxon>
        <taxon>Arthropoda</taxon>
        <taxon>Hexapoda</taxon>
        <taxon>Insecta</taxon>
        <taxon>Pterygota</taxon>
        <taxon>Neoptera</taxon>
        <taxon>Endopterygota</taxon>
        <taxon>Diptera</taxon>
        <taxon>Brachycera</taxon>
        <taxon>Muscomorpha</taxon>
        <taxon>Ephydroidea</taxon>
        <taxon>Drosophilidae</taxon>
        <taxon>Drosophila</taxon>
        <taxon>Hawaiian Drosophila</taxon>
    </lineage>
</organism>
<dbReference type="PRINTS" id="PR01609">
    <property type="entry name" value="CD36FAMILY"/>
</dbReference>
<dbReference type="eggNOG" id="KOG3776">
    <property type="taxonomic scope" value="Eukaryota"/>
</dbReference>
<reference evidence="9 10" key="1">
    <citation type="journal article" date="2007" name="Nature">
        <title>Evolution of genes and genomes on the Drosophila phylogeny.</title>
        <authorList>
            <consortium name="Drosophila 12 Genomes Consortium"/>
            <person name="Clark A.G."/>
            <person name="Eisen M.B."/>
            <person name="Smith D.R."/>
            <person name="Bergman C.M."/>
            <person name="Oliver B."/>
            <person name="Markow T.A."/>
            <person name="Kaufman T.C."/>
            <person name="Kellis M."/>
            <person name="Gelbart W."/>
            <person name="Iyer V.N."/>
            <person name="Pollard D.A."/>
            <person name="Sackton T.B."/>
            <person name="Larracuente A.M."/>
            <person name="Singh N.D."/>
            <person name="Abad J.P."/>
            <person name="Abt D.N."/>
            <person name="Adryan B."/>
            <person name="Aguade M."/>
            <person name="Akashi H."/>
            <person name="Anderson W.W."/>
            <person name="Aquadro C.F."/>
            <person name="Ardell D.H."/>
            <person name="Arguello R."/>
            <person name="Artieri C.G."/>
            <person name="Barbash D.A."/>
            <person name="Barker D."/>
            <person name="Barsanti P."/>
            <person name="Batterham P."/>
            <person name="Batzoglou S."/>
            <person name="Begun D."/>
            <person name="Bhutkar A."/>
            <person name="Blanco E."/>
            <person name="Bosak S.A."/>
            <person name="Bradley R.K."/>
            <person name="Brand A.D."/>
            <person name="Brent M.R."/>
            <person name="Brooks A.N."/>
            <person name="Brown R.H."/>
            <person name="Butlin R.K."/>
            <person name="Caggese C."/>
            <person name="Calvi B.R."/>
            <person name="Bernardo de Carvalho A."/>
            <person name="Caspi A."/>
            <person name="Castrezana S."/>
            <person name="Celniker S.E."/>
            <person name="Chang J.L."/>
            <person name="Chapple C."/>
            <person name="Chatterji S."/>
            <person name="Chinwalla A."/>
            <person name="Civetta A."/>
            <person name="Clifton S.W."/>
            <person name="Comeron J.M."/>
            <person name="Costello J.C."/>
            <person name="Coyne J.A."/>
            <person name="Daub J."/>
            <person name="David R.G."/>
            <person name="Delcher A.L."/>
            <person name="Delehaunty K."/>
            <person name="Do C.B."/>
            <person name="Ebling H."/>
            <person name="Edwards K."/>
            <person name="Eickbush T."/>
            <person name="Evans J.D."/>
            <person name="Filipski A."/>
            <person name="Findeiss S."/>
            <person name="Freyhult E."/>
            <person name="Fulton L."/>
            <person name="Fulton R."/>
            <person name="Garcia A.C."/>
            <person name="Gardiner A."/>
            <person name="Garfield D.A."/>
            <person name="Garvin B.E."/>
            <person name="Gibson G."/>
            <person name="Gilbert D."/>
            <person name="Gnerre S."/>
            <person name="Godfrey J."/>
            <person name="Good R."/>
            <person name="Gotea V."/>
            <person name="Gravely B."/>
            <person name="Greenberg A.J."/>
            <person name="Griffiths-Jones S."/>
            <person name="Gross S."/>
            <person name="Guigo R."/>
            <person name="Gustafson E.A."/>
            <person name="Haerty W."/>
            <person name="Hahn M.W."/>
            <person name="Halligan D.L."/>
            <person name="Halpern A.L."/>
            <person name="Halter G.M."/>
            <person name="Han M.V."/>
            <person name="Heger A."/>
            <person name="Hillier L."/>
            <person name="Hinrichs A.S."/>
            <person name="Holmes I."/>
            <person name="Hoskins R.A."/>
            <person name="Hubisz M.J."/>
            <person name="Hultmark D."/>
            <person name="Huntley M.A."/>
            <person name="Jaffe D.B."/>
            <person name="Jagadeeshan S."/>
            <person name="Jeck W.R."/>
            <person name="Johnson J."/>
            <person name="Jones C.D."/>
            <person name="Jordan W.C."/>
            <person name="Karpen G.H."/>
            <person name="Kataoka E."/>
            <person name="Keightley P.D."/>
            <person name="Kheradpour P."/>
            <person name="Kirkness E.F."/>
            <person name="Koerich L.B."/>
            <person name="Kristiansen K."/>
            <person name="Kudrna D."/>
            <person name="Kulathinal R.J."/>
            <person name="Kumar S."/>
            <person name="Kwok R."/>
            <person name="Lander E."/>
            <person name="Langley C.H."/>
            <person name="Lapoint R."/>
            <person name="Lazzaro B.P."/>
            <person name="Lee S.J."/>
            <person name="Levesque L."/>
            <person name="Li R."/>
            <person name="Lin C.F."/>
            <person name="Lin M.F."/>
            <person name="Lindblad-Toh K."/>
            <person name="Llopart A."/>
            <person name="Long M."/>
            <person name="Low L."/>
            <person name="Lozovsky E."/>
            <person name="Lu J."/>
            <person name="Luo M."/>
            <person name="Machado C.A."/>
            <person name="Makalowski W."/>
            <person name="Marzo M."/>
            <person name="Matsuda M."/>
            <person name="Matzkin L."/>
            <person name="McAllister B."/>
            <person name="McBride C.S."/>
            <person name="McKernan B."/>
            <person name="McKernan K."/>
            <person name="Mendez-Lago M."/>
            <person name="Minx P."/>
            <person name="Mollenhauer M.U."/>
            <person name="Montooth K."/>
            <person name="Mount S.M."/>
            <person name="Mu X."/>
            <person name="Myers E."/>
            <person name="Negre B."/>
            <person name="Newfeld S."/>
            <person name="Nielsen R."/>
            <person name="Noor M.A."/>
            <person name="O'Grady P."/>
            <person name="Pachter L."/>
            <person name="Papaceit M."/>
            <person name="Parisi M.J."/>
            <person name="Parisi M."/>
            <person name="Parts L."/>
            <person name="Pedersen J.S."/>
            <person name="Pesole G."/>
            <person name="Phillippy A.M."/>
            <person name="Ponting C.P."/>
            <person name="Pop M."/>
            <person name="Porcelli D."/>
            <person name="Powell J.R."/>
            <person name="Prohaska S."/>
            <person name="Pruitt K."/>
            <person name="Puig M."/>
            <person name="Quesneville H."/>
            <person name="Ram K.R."/>
            <person name="Rand D."/>
            <person name="Rasmussen M.D."/>
            <person name="Reed L.K."/>
            <person name="Reenan R."/>
            <person name="Reily A."/>
            <person name="Remington K.A."/>
            <person name="Rieger T.T."/>
            <person name="Ritchie M.G."/>
            <person name="Robin C."/>
            <person name="Rogers Y.H."/>
            <person name="Rohde C."/>
            <person name="Rozas J."/>
            <person name="Rubenfield M.J."/>
            <person name="Ruiz A."/>
            <person name="Russo S."/>
            <person name="Salzberg S.L."/>
            <person name="Sanchez-Gracia A."/>
            <person name="Saranga D.J."/>
            <person name="Sato H."/>
            <person name="Schaeffer S.W."/>
            <person name="Schatz M.C."/>
            <person name="Schlenke T."/>
            <person name="Schwartz R."/>
            <person name="Segarra C."/>
            <person name="Singh R.S."/>
            <person name="Sirot L."/>
            <person name="Sirota M."/>
            <person name="Sisneros N.B."/>
            <person name="Smith C.D."/>
            <person name="Smith T.F."/>
            <person name="Spieth J."/>
            <person name="Stage D.E."/>
            <person name="Stark A."/>
            <person name="Stephan W."/>
            <person name="Strausberg R.L."/>
            <person name="Strempel S."/>
            <person name="Sturgill D."/>
            <person name="Sutton G."/>
            <person name="Sutton G.G."/>
            <person name="Tao W."/>
            <person name="Teichmann S."/>
            <person name="Tobari Y.N."/>
            <person name="Tomimura Y."/>
            <person name="Tsolas J.M."/>
            <person name="Valente V.L."/>
            <person name="Venter E."/>
            <person name="Venter J.C."/>
            <person name="Vicario S."/>
            <person name="Vieira F.G."/>
            <person name="Vilella A.J."/>
            <person name="Villasante A."/>
            <person name="Walenz B."/>
            <person name="Wang J."/>
            <person name="Wasserman M."/>
            <person name="Watts T."/>
            <person name="Wilson D."/>
            <person name="Wilson R.K."/>
            <person name="Wing R.A."/>
            <person name="Wolfner M.F."/>
            <person name="Wong A."/>
            <person name="Wong G.K."/>
            <person name="Wu C.I."/>
            <person name="Wu G."/>
            <person name="Yamamoto D."/>
            <person name="Yang H.P."/>
            <person name="Yang S.P."/>
            <person name="Yorke J.A."/>
            <person name="Yoshida K."/>
            <person name="Zdobnov E."/>
            <person name="Zhang P."/>
            <person name="Zhang Y."/>
            <person name="Zimin A.V."/>
            <person name="Baldwin J."/>
            <person name="Abdouelleil A."/>
            <person name="Abdulkadir J."/>
            <person name="Abebe A."/>
            <person name="Abera B."/>
            <person name="Abreu J."/>
            <person name="Acer S.C."/>
            <person name="Aftuck L."/>
            <person name="Alexander A."/>
            <person name="An P."/>
            <person name="Anderson E."/>
            <person name="Anderson S."/>
            <person name="Arachi H."/>
            <person name="Azer M."/>
            <person name="Bachantsang P."/>
            <person name="Barry A."/>
            <person name="Bayul T."/>
            <person name="Berlin A."/>
            <person name="Bessette D."/>
            <person name="Bloom T."/>
            <person name="Blye J."/>
            <person name="Boguslavskiy L."/>
            <person name="Bonnet C."/>
            <person name="Boukhgalter B."/>
            <person name="Bourzgui I."/>
            <person name="Brown A."/>
            <person name="Cahill P."/>
            <person name="Channer S."/>
            <person name="Cheshatsang Y."/>
            <person name="Chuda L."/>
            <person name="Citroen M."/>
            <person name="Collymore A."/>
            <person name="Cooke P."/>
            <person name="Costello M."/>
            <person name="D'Aco K."/>
            <person name="Daza R."/>
            <person name="De Haan G."/>
            <person name="DeGray S."/>
            <person name="DeMaso C."/>
            <person name="Dhargay N."/>
            <person name="Dooley K."/>
            <person name="Dooley E."/>
            <person name="Doricent M."/>
            <person name="Dorje P."/>
            <person name="Dorjee K."/>
            <person name="Dupes A."/>
            <person name="Elong R."/>
            <person name="Falk J."/>
            <person name="Farina A."/>
            <person name="Faro S."/>
            <person name="Ferguson D."/>
            <person name="Fisher S."/>
            <person name="Foley C.D."/>
            <person name="Franke A."/>
            <person name="Friedrich D."/>
            <person name="Gadbois L."/>
            <person name="Gearin G."/>
            <person name="Gearin C.R."/>
            <person name="Giannoukos G."/>
            <person name="Goode T."/>
            <person name="Graham J."/>
            <person name="Grandbois E."/>
            <person name="Grewal S."/>
            <person name="Gyaltsen K."/>
            <person name="Hafez N."/>
            <person name="Hagos B."/>
            <person name="Hall J."/>
            <person name="Henson C."/>
            <person name="Hollinger A."/>
            <person name="Honan T."/>
            <person name="Huard M.D."/>
            <person name="Hughes L."/>
            <person name="Hurhula B."/>
            <person name="Husby M.E."/>
            <person name="Kamat A."/>
            <person name="Kanga B."/>
            <person name="Kashin S."/>
            <person name="Khazanovich D."/>
            <person name="Kisner P."/>
            <person name="Lance K."/>
            <person name="Lara M."/>
            <person name="Lee W."/>
            <person name="Lennon N."/>
            <person name="Letendre F."/>
            <person name="LeVine R."/>
            <person name="Lipovsky A."/>
            <person name="Liu X."/>
            <person name="Liu J."/>
            <person name="Liu S."/>
            <person name="Lokyitsang T."/>
            <person name="Lokyitsang Y."/>
            <person name="Lubonja R."/>
            <person name="Lui A."/>
            <person name="MacDonald P."/>
            <person name="Magnisalis V."/>
            <person name="Maru K."/>
            <person name="Matthews C."/>
            <person name="McCusker W."/>
            <person name="McDonough S."/>
            <person name="Mehta T."/>
            <person name="Meldrim J."/>
            <person name="Meneus L."/>
            <person name="Mihai O."/>
            <person name="Mihalev A."/>
            <person name="Mihova T."/>
            <person name="Mittelman R."/>
            <person name="Mlenga V."/>
            <person name="Montmayeur A."/>
            <person name="Mulrain L."/>
            <person name="Navidi A."/>
            <person name="Naylor J."/>
            <person name="Negash T."/>
            <person name="Nguyen T."/>
            <person name="Nguyen N."/>
            <person name="Nicol R."/>
            <person name="Norbu C."/>
            <person name="Norbu N."/>
            <person name="Novod N."/>
            <person name="O'Neill B."/>
            <person name="Osman S."/>
            <person name="Markiewicz E."/>
            <person name="Oyono O.L."/>
            <person name="Patti C."/>
            <person name="Phunkhang P."/>
            <person name="Pierre F."/>
            <person name="Priest M."/>
            <person name="Raghuraman S."/>
            <person name="Rege F."/>
            <person name="Reyes R."/>
            <person name="Rise C."/>
            <person name="Rogov P."/>
            <person name="Ross K."/>
            <person name="Ryan E."/>
            <person name="Settipalli S."/>
            <person name="Shea T."/>
            <person name="Sherpa N."/>
            <person name="Shi L."/>
            <person name="Shih D."/>
            <person name="Sparrow T."/>
            <person name="Spaulding J."/>
            <person name="Stalker J."/>
            <person name="Stange-Thomann N."/>
            <person name="Stavropoulos S."/>
            <person name="Stone C."/>
            <person name="Strader C."/>
            <person name="Tesfaye S."/>
            <person name="Thomson T."/>
            <person name="Thoulutsang Y."/>
            <person name="Thoulutsang D."/>
            <person name="Topham K."/>
            <person name="Topping I."/>
            <person name="Tsamla T."/>
            <person name="Vassiliev H."/>
            <person name="Vo A."/>
            <person name="Wangchuk T."/>
            <person name="Wangdi T."/>
            <person name="Weiand M."/>
            <person name="Wilkinson J."/>
            <person name="Wilson A."/>
            <person name="Yadav S."/>
            <person name="Young G."/>
            <person name="Yu Q."/>
            <person name="Zembek L."/>
            <person name="Zhong D."/>
            <person name="Zimmer A."/>
            <person name="Zwirko Z."/>
            <person name="Jaffe D.B."/>
            <person name="Alvarez P."/>
            <person name="Brockman W."/>
            <person name="Butler J."/>
            <person name="Chin C."/>
            <person name="Gnerre S."/>
            <person name="Grabherr M."/>
            <person name="Kleber M."/>
            <person name="Mauceli E."/>
            <person name="MacCallum I."/>
        </authorList>
    </citation>
    <scope>NUCLEOTIDE SEQUENCE [LARGE SCALE GENOMIC DNA]</scope>
    <source>
        <strain evidence="10">Tucson 15287-2541.00</strain>
    </source>
</reference>
<dbReference type="GO" id="GO:0006910">
    <property type="term" value="P:phagocytosis, recognition"/>
    <property type="evidence" value="ECO:0007669"/>
    <property type="project" value="EnsemblMetazoa"/>
</dbReference>
<dbReference type="PhylomeDB" id="B4K301"/>
<dbReference type="GO" id="GO:0042832">
    <property type="term" value="P:defense response to protozoan"/>
    <property type="evidence" value="ECO:0007669"/>
    <property type="project" value="EnsemblMetazoa"/>
</dbReference>
<dbReference type="PANTHER" id="PTHR11923:SF114">
    <property type="entry name" value="FI02050P-RELATED"/>
    <property type="match status" value="1"/>
</dbReference>
<feature type="transmembrane region" description="Helical" evidence="8">
    <location>
        <begin position="228"/>
        <end position="251"/>
    </location>
</feature>
<dbReference type="STRING" id="7222.B4K301"/>
<keyword evidence="7" id="KW-0325">Glycoprotein</keyword>
<dbReference type="GO" id="GO:0090382">
    <property type="term" value="P:phagosome maturation"/>
    <property type="evidence" value="ECO:0007669"/>
    <property type="project" value="EnsemblMetazoa"/>
</dbReference>
<evidence type="ECO:0000256" key="7">
    <source>
        <dbReference type="ARBA" id="ARBA00023180"/>
    </source>
</evidence>
<evidence type="ECO:0000256" key="1">
    <source>
        <dbReference type="ARBA" id="ARBA00004236"/>
    </source>
</evidence>
<dbReference type="HOGENOM" id="CLU_998423_0_0_1"/>
<dbReference type="OrthoDB" id="514335at2759"/>
<dbReference type="Pfam" id="PF01130">
    <property type="entry name" value="CD36"/>
    <property type="match status" value="2"/>
</dbReference>
<protein>
    <submittedName>
        <fullName evidence="9">GH23397</fullName>
    </submittedName>
</protein>
<dbReference type="EMBL" id="CH920374">
    <property type="protein sequence ID" value="EDW04670.1"/>
    <property type="molecule type" value="Genomic_DNA"/>
</dbReference>
<proteinExistence type="inferred from homology"/>
<comment type="similarity">
    <text evidence="2">Belongs to the CD36 family.</text>
</comment>
<evidence type="ECO:0000256" key="6">
    <source>
        <dbReference type="ARBA" id="ARBA00023136"/>
    </source>
</evidence>
<dbReference type="Proteomes" id="UP000001070">
    <property type="component" value="Unassembled WGS sequence"/>
</dbReference>